<evidence type="ECO:0000313" key="2">
    <source>
        <dbReference type="EMBL" id="MVN79256.1"/>
    </source>
</evidence>
<feature type="region of interest" description="Disordered" evidence="1">
    <location>
        <begin position="103"/>
        <end position="125"/>
    </location>
</feature>
<evidence type="ECO:0000313" key="3">
    <source>
        <dbReference type="Proteomes" id="UP000441336"/>
    </source>
</evidence>
<feature type="compositionally biased region" description="Acidic residues" evidence="1">
    <location>
        <begin position="115"/>
        <end position="125"/>
    </location>
</feature>
<organism evidence="2 3">
    <name type="scientific">Hymenobacter ginkgonis</name>
    <dbReference type="NCBI Taxonomy" id="2682976"/>
    <lineage>
        <taxon>Bacteria</taxon>
        <taxon>Pseudomonadati</taxon>
        <taxon>Bacteroidota</taxon>
        <taxon>Cytophagia</taxon>
        <taxon>Cytophagales</taxon>
        <taxon>Hymenobacteraceae</taxon>
        <taxon>Hymenobacter</taxon>
    </lineage>
</organism>
<feature type="compositionally biased region" description="Basic and acidic residues" evidence="1">
    <location>
        <begin position="104"/>
        <end position="114"/>
    </location>
</feature>
<evidence type="ECO:0000256" key="1">
    <source>
        <dbReference type="SAM" id="MobiDB-lite"/>
    </source>
</evidence>
<protein>
    <submittedName>
        <fullName evidence="2">Uncharacterized protein</fullName>
    </submittedName>
</protein>
<gene>
    <name evidence="2" type="ORF">GO988_23230</name>
</gene>
<comment type="caution">
    <text evidence="2">The sequence shown here is derived from an EMBL/GenBank/DDBJ whole genome shotgun (WGS) entry which is preliminary data.</text>
</comment>
<sequence length="125" mass="14199">MKAHVSYNDFIGTAAADISDHVNLVQFLQGRGVDTARYEAIGAHFYAGYADFFTASILCLDKEKSTAEKPYTVSMSFENELSKDEFFDLFKRLSVVILAKHDHHGQQDREHVDEEITFDDTDDID</sequence>
<dbReference type="RefSeq" id="WP_157570029.1">
    <property type="nucleotide sequence ID" value="NZ_WQKZ01000012.1"/>
</dbReference>
<accession>A0A7K1TLM3</accession>
<dbReference type="AlphaFoldDB" id="A0A7K1TLM3"/>
<keyword evidence="3" id="KW-1185">Reference proteome</keyword>
<dbReference type="Proteomes" id="UP000441336">
    <property type="component" value="Unassembled WGS sequence"/>
</dbReference>
<reference evidence="2 3" key="1">
    <citation type="submission" date="2019-12" db="EMBL/GenBank/DDBJ databases">
        <title>Hymenobacter sp. HMF4947 Genome sequencing and assembly.</title>
        <authorList>
            <person name="Kang H."/>
            <person name="Cha I."/>
            <person name="Kim H."/>
            <person name="Joh K."/>
        </authorList>
    </citation>
    <scope>NUCLEOTIDE SEQUENCE [LARGE SCALE GENOMIC DNA]</scope>
    <source>
        <strain evidence="2 3">HMF4947</strain>
    </source>
</reference>
<proteinExistence type="predicted"/>
<name>A0A7K1TLM3_9BACT</name>
<dbReference type="EMBL" id="WQKZ01000012">
    <property type="protein sequence ID" value="MVN79256.1"/>
    <property type="molecule type" value="Genomic_DNA"/>
</dbReference>